<dbReference type="STRING" id="1524460.IX84_30110"/>
<feature type="signal peptide" evidence="1">
    <location>
        <begin position="1"/>
        <end position="18"/>
    </location>
</feature>
<name>A0A098RYW4_9BACT</name>
<evidence type="ECO:0000256" key="1">
    <source>
        <dbReference type="SAM" id="SignalP"/>
    </source>
</evidence>
<gene>
    <name evidence="2" type="ORF">IX84_30110</name>
</gene>
<evidence type="ECO:0000313" key="2">
    <source>
        <dbReference type="EMBL" id="KGE85056.1"/>
    </source>
</evidence>
<reference evidence="2 3" key="1">
    <citation type="journal article" date="2014" name="Int. J. Syst. Evol. Microbiol.">
        <title>Phaeodactylibacter xiamenensis gen. nov., sp. nov., a member of the family Saprospiraceae isolated from the marine alga Phaeodactylum tricornutum.</title>
        <authorList>
            <person name="Chen Z.Jr."/>
            <person name="Lei X."/>
            <person name="Lai Q."/>
            <person name="Li Y."/>
            <person name="Zhang B."/>
            <person name="Zhang J."/>
            <person name="Zhang H."/>
            <person name="Yang L."/>
            <person name="Zheng W."/>
            <person name="Tian Y."/>
            <person name="Yu Z."/>
            <person name="Xu H.Jr."/>
            <person name="Zheng T."/>
        </authorList>
    </citation>
    <scope>NUCLEOTIDE SEQUENCE [LARGE SCALE GENOMIC DNA]</scope>
    <source>
        <strain evidence="2 3">KD52</strain>
    </source>
</reference>
<dbReference type="EMBL" id="JPOS01000094">
    <property type="protein sequence ID" value="KGE85056.1"/>
    <property type="molecule type" value="Genomic_DNA"/>
</dbReference>
<comment type="caution">
    <text evidence="2">The sequence shown here is derived from an EMBL/GenBank/DDBJ whole genome shotgun (WGS) entry which is preliminary data.</text>
</comment>
<sequence length="418" mass="47113">MRLIFSLSLFLLSLPALRAQGMVLQSVETEGLKRTHPGFFYGIAGASPGDTVTWEALEEMRRWLVLQPAFNAVAYHLDTTDSGLHLRWETDEAKTVLPYAGLWSSNDITTVIGGLSEFNFLGRGISVGAYYQYNLRHSLGLFYRHPFLVGKLGAEVSYTLWNSYEPLYKGPATAWYDYSNSSLNATAFFTPTRRQEYQVGISLFQEGYRLGTVAEEDRPLFPRELDIGKLGIRANHFYRGAVPHYFYWSGLSVDTYSQVVLDELGSEPFYIIRQAWKYYRRTGKRGNWALRFIWGLSTNVNTPFAPFALDNHISIRGVGDRIDRGTGMLTLNTEYRYTLLENRQIGLQAVGFVDAGSWRLPGGTFSDFADPEIIRLHGGVGGRFILKQFYNTVFSADYGHSLLGTGVGGFVLGLGQYF</sequence>
<evidence type="ECO:0000313" key="3">
    <source>
        <dbReference type="Proteomes" id="UP000029736"/>
    </source>
</evidence>
<keyword evidence="1" id="KW-0732">Signal</keyword>
<feature type="chain" id="PRO_5001939642" description="Bacterial surface antigen (D15) domain-containing protein" evidence="1">
    <location>
        <begin position="19"/>
        <end position="418"/>
    </location>
</feature>
<dbReference type="AlphaFoldDB" id="A0A098RYW4"/>
<proteinExistence type="predicted"/>
<dbReference type="Proteomes" id="UP000029736">
    <property type="component" value="Unassembled WGS sequence"/>
</dbReference>
<accession>A0A098RYW4</accession>
<organism evidence="2 3">
    <name type="scientific">Phaeodactylibacter xiamenensis</name>
    <dbReference type="NCBI Taxonomy" id="1524460"/>
    <lineage>
        <taxon>Bacteria</taxon>
        <taxon>Pseudomonadati</taxon>
        <taxon>Bacteroidota</taxon>
        <taxon>Saprospiria</taxon>
        <taxon>Saprospirales</taxon>
        <taxon>Haliscomenobacteraceae</taxon>
        <taxon>Phaeodactylibacter</taxon>
    </lineage>
</organism>
<protein>
    <recommendedName>
        <fullName evidence="4">Bacterial surface antigen (D15) domain-containing protein</fullName>
    </recommendedName>
</protein>
<keyword evidence="3" id="KW-1185">Reference proteome</keyword>
<evidence type="ECO:0008006" key="4">
    <source>
        <dbReference type="Google" id="ProtNLM"/>
    </source>
</evidence>